<sequence length="126" mass="13333">MSEPVTAIRNVGPASVALFDRAGLTTAEQVRSLGADAAYARLVATGTRPHFIGYYALVMGLQGRPWNDCKGAEKAALRQRFDAICYGARTAAEETGALPAELARFLSDHGLRAGRRAASGREPAAD</sequence>
<comment type="caution">
    <text evidence="2">The sequence shown here is derived from an EMBL/GenBank/DDBJ whole genome shotgun (WGS) entry which is preliminary data.</text>
</comment>
<dbReference type="AlphaFoldDB" id="A0A917A427"/>
<name>A0A917A427_9RHOB</name>
<feature type="domain" description="TfoX C-terminal" evidence="1">
    <location>
        <begin position="5"/>
        <end position="80"/>
    </location>
</feature>
<reference evidence="3" key="1">
    <citation type="journal article" date="2019" name="Int. J. Syst. Evol. Microbiol.">
        <title>The Global Catalogue of Microorganisms (GCM) 10K type strain sequencing project: providing services to taxonomists for standard genome sequencing and annotation.</title>
        <authorList>
            <consortium name="The Broad Institute Genomics Platform"/>
            <consortium name="The Broad Institute Genome Sequencing Center for Infectious Disease"/>
            <person name="Wu L."/>
            <person name="Ma J."/>
        </authorList>
    </citation>
    <scope>NUCLEOTIDE SEQUENCE [LARGE SCALE GENOMIC DNA]</scope>
    <source>
        <strain evidence="3">CGMCC 1.12664</strain>
    </source>
</reference>
<dbReference type="EMBL" id="BMFJ01000001">
    <property type="protein sequence ID" value="GGE25552.1"/>
    <property type="molecule type" value="Genomic_DNA"/>
</dbReference>
<dbReference type="InterPro" id="IPR007077">
    <property type="entry name" value="TfoX_C"/>
</dbReference>
<gene>
    <name evidence="2" type="ORF">GCM10011360_12450</name>
</gene>
<evidence type="ECO:0000259" key="1">
    <source>
        <dbReference type="Pfam" id="PF04994"/>
    </source>
</evidence>
<dbReference type="Proteomes" id="UP000612855">
    <property type="component" value="Unassembled WGS sequence"/>
</dbReference>
<evidence type="ECO:0000313" key="3">
    <source>
        <dbReference type="Proteomes" id="UP000612855"/>
    </source>
</evidence>
<accession>A0A917A427</accession>
<dbReference type="RefSeq" id="WP_188476796.1">
    <property type="nucleotide sequence ID" value="NZ_BMFJ01000001.1"/>
</dbReference>
<proteinExistence type="predicted"/>
<organism evidence="2 3">
    <name type="scientific">Primorskyibacter flagellatus</name>
    <dbReference type="NCBI Taxonomy" id="1387277"/>
    <lineage>
        <taxon>Bacteria</taxon>
        <taxon>Pseudomonadati</taxon>
        <taxon>Pseudomonadota</taxon>
        <taxon>Alphaproteobacteria</taxon>
        <taxon>Rhodobacterales</taxon>
        <taxon>Roseobacteraceae</taxon>
        <taxon>Primorskyibacter</taxon>
    </lineage>
</organism>
<keyword evidence="3" id="KW-1185">Reference proteome</keyword>
<evidence type="ECO:0000313" key="2">
    <source>
        <dbReference type="EMBL" id="GGE25552.1"/>
    </source>
</evidence>
<dbReference type="Pfam" id="PF04994">
    <property type="entry name" value="TfoX_C"/>
    <property type="match status" value="1"/>
</dbReference>
<protein>
    <recommendedName>
        <fullName evidence="1">TfoX C-terminal domain-containing protein</fullName>
    </recommendedName>
</protein>
<dbReference type="Gene3D" id="1.10.150.20">
    <property type="entry name" value="5' to 3' exonuclease, C-terminal subdomain"/>
    <property type="match status" value="1"/>
</dbReference>